<feature type="binding site" evidence="5">
    <location>
        <position position="240"/>
    </location>
    <ligand>
        <name>Fe cation</name>
        <dbReference type="ChEBI" id="CHEBI:24875"/>
        <note>catalytic</note>
    </ligand>
</feature>
<keyword evidence="4 5" id="KW-0408">Iron</keyword>
<dbReference type="PANTHER" id="PTHR10543:SF24">
    <property type="entry name" value="CAROTENOID ISOMEROOXYGENASE"/>
    <property type="match status" value="1"/>
</dbReference>
<dbReference type="VEuPathDB" id="VectorBase:HLOH_042670"/>
<dbReference type="GO" id="GO:0046872">
    <property type="term" value="F:metal ion binding"/>
    <property type="evidence" value="ECO:0007669"/>
    <property type="project" value="UniProtKB-KW"/>
</dbReference>
<feature type="binding site" evidence="5">
    <location>
        <position position="184"/>
    </location>
    <ligand>
        <name>Fe cation</name>
        <dbReference type="ChEBI" id="CHEBI:24875"/>
        <note>catalytic</note>
    </ligand>
</feature>
<evidence type="ECO:0000256" key="4">
    <source>
        <dbReference type="ARBA" id="ARBA00023004"/>
    </source>
</evidence>
<evidence type="ECO:0000313" key="6">
    <source>
        <dbReference type="EMBL" id="KAH9362261.1"/>
    </source>
</evidence>
<accession>A0A9J6FGW1</accession>
<dbReference type="Proteomes" id="UP000821853">
    <property type="component" value="Chromosome 1"/>
</dbReference>
<evidence type="ECO:0000256" key="3">
    <source>
        <dbReference type="ARBA" id="ARBA00023002"/>
    </source>
</evidence>
<dbReference type="GO" id="GO:0010436">
    <property type="term" value="F:carotenoid dioxygenase activity"/>
    <property type="evidence" value="ECO:0007669"/>
    <property type="project" value="TreeGrafter"/>
</dbReference>
<protein>
    <submittedName>
        <fullName evidence="6">Uncharacterized protein</fullName>
    </submittedName>
</protein>
<dbReference type="GO" id="GO:0016121">
    <property type="term" value="P:carotene catabolic process"/>
    <property type="evidence" value="ECO:0007669"/>
    <property type="project" value="TreeGrafter"/>
</dbReference>
<gene>
    <name evidence="6" type="ORF">HPB48_002239</name>
</gene>
<comment type="caution">
    <text evidence="6">The sequence shown here is derived from an EMBL/GenBank/DDBJ whole genome shotgun (WGS) entry which is preliminary data.</text>
</comment>
<keyword evidence="7" id="KW-1185">Reference proteome</keyword>
<dbReference type="GO" id="GO:0042574">
    <property type="term" value="P:retinal metabolic process"/>
    <property type="evidence" value="ECO:0007669"/>
    <property type="project" value="TreeGrafter"/>
</dbReference>
<dbReference type="AlphaFoldDB" id="A0A9J6FGW1"/>
<feature type="binding site" evidence="5">
    <location>
        <position position="312"/>
    </location>
    <ligand>
        <name>Fe cation</name>
        <dbReference type="ChEBI" id="CHEBI:24875"/>
        <note>catalytic</note>
    </ligand>
</feature>
<dbReference type="PANTHER" id="PTHR10543">
    <property type="entry name" value="BETA-CAROTENE DIOXYGENASE"/>
    <property type="match status" value="1"/>
</dbReference>
<evidence type="ECO:0000256" key="5">
    <source>
        <dbReference type="PIRSR" id="PIRSR604294-1"/>
    </source>
</evidence>
<evidence type="ECO:0000256" key="2">
    <source>
        <dbReference type="ARBA" id="ARBA00022723"/>
    </source>
</evidence>
<sequence>MSAEQGSSSAPRLDLRKFYGRSCVPEVSEPVGGVLQGALPAWLRGKLLRNGPGANGIGPDRYNHVFDGPALVRQFSIENGRVLYQNRFLQSQAYIRNRRANRIVVSEFGTMAHPDPCASVFERLASYFSPDVTDNALVNVMPIGDEVYALTETPYMLRVDPDTLETLDRKNLSDLVAVHIATAHPLLDPTDGATYNVGTQMAGRPCFVLVRFPHGASSVDRASAVGKVETQSRMFVPYIHSFALTEKWVVILEQSLGMHVPSMLRRRYFGGGSFMTALKFDAKKNVRFHVMNKRTGELHPAVFEAPAFFTFHHVNAFEREEEIVVDLCGYDDGRIISDLDYTAQDRGGFNLGYLWRFTLPLNRGPGERVCVQPQTLAKGNLRGDLPRVNDGWIGKPYRFAYALSQLQDEMHKAFLSKTDFTTGDWLRWEREGWLPSEPVFVARPGAVEEDDGVILSSLVHGDDEKKLALVVLDARTFEQLAIVDFECPQPIPADFHGWFLPQENEKA</sequence>
<evidence type="ECO:0000313" key="7">
    <source>
        <dbReference type="Proteomes" id="UP000821853"/>
    </source>
</evidence>
<dbReference type="InterPro" id="IPR004294">
    <property type="entry name" value="Carotenoid_Oase"/>
</dbReference>
<dbReference type="EMBL" id="JABSTR010000001">
    <property type="protein sequence ID" value="KAH9362261.1"/>
    <property type="molecule type" value="Genomic_DNA"/>
</dbReference>
<dbReference type="OMA" id="SVHMDLH"/>
<name>A0A9J6FGW1_HAELO</name>
<comment type="cofactor">
    <cofactor evidence="5">
        <name>Fe(2+)</name>
        <dbReference type="ChEBI" id="CHEBI:29033"/>
    </cofactor>
    <text evidence="5">Binds 1 Fe(2+) ion per subunit.</text>
</comment>
<proteinExistence type="inferred from homology"/>
<keyword evidence="3" id="KW-0560">Oxidoreductase</keyword>
<dbReference type="Pfam" id="PF03055">
    <property type="entry name" value="RPE65"/>
    <property type="match status" value="1"/>
</dbReference>
<dbReference type="GO" id="GO:0003834">
    <property type="term" value="F:beta-carotene 15,15'-dioxygenase activity"/>
    <property type="evidence" value="ECO:0007669"/>
    <property type="project" value="TreeGrafter"/>
</dbReference>
<reference evidence="6 7" key="1">
    <citation type="journal article" date="2020" name="Cell">
        <title>Large-Scale Comparative Analyses of Tick Genomes Elucidate Their Genetic Diversity and Vector Capacities.</title>
        <authorList>
            <consortium name="Tick Genome and Microbiome Consortium (TIGMIC)"/>
            <person name="Jia N."/>
            <person name="Wang J."/>
            <person name="Shi W."/>
            <person name="Du L."/>
            <person name="Sun Y."/>
            <person name="Zhan W."/>
            <person name="Jiang J.F."/>
            <person name="Wang Q."/>
            <person name="Zhang B."/>
            <person name="Ji P."/>
            <person name="Bell-Sakyi L."/>
            <person name="Cui X.M."/>
            <person name="Yuan T.T."/>
            <person name="Jiang B.G."/>
            <person name="Yang W.F."/>
            <person name="Lam T.T."/>
            <person name="Chang Q.C."/>
            <person name="Ding S.J."/>
            <person name="Wang X.J."/>
            <person name="Zhu J.G."/>
            <person name="Ruan X.D."/>
            <person name="Zhao L."/>
            <person name="Wei J.T."/>
            <person name="Ye R.Z."/>
            <person name="Que T.C."/>
            <person name="Du C.H."/>
            <person name="Zhou Y.H."/>
            <person name="Cheng J.X."/>
            <person name="Dai P.F."/>
            <person name="Guo W.B."/>
            <person name="Han X.H."/>
            <person name="Huang E.J."/>
            <person name="Li L.F."/>
            <person name="Wei W."/>
            <person name="Gao Y.C."/>
            <person name="Liu J.Z."/>
            <person name="Shao H.Z."/>
            <person name="Wang X."/>
            <person name="Wang C.C."/>
            <person name="Yang T.C."/>
            <person name="Huo Q.B."/>
            <person name="Li W."/>
            <person name="Chen H.Y."/>
            <person name="Chen S.E."/>
            <person name="Zhou L.G."/>
            <person name="Ni X.B."/>
            <person name="Tian J.H."/>
            <person name="Sheng Y."/>
            <person name="Liu T."/>
            <person name="Pan Y.S."/>
            <person name="Xia L.Y."/>
            <person name="Li J."/>
            <person name="Zhao F."/>
            <person name="Cao W.C."/>
        </authorList>
    </citation>
    <scope>NUCLEOTIDE SEQUENCE [LARGE SCALE GENOMIC DNA]</scope>
    <source>
        <strain evidence="6">HaeL-2018</strain>
    </source>
</reference>
<organism evidence="6 7">
    <name type="scientific">Haemaphysalis longicornis</name>
    <name type="common">Bush tick</name>
    <dbReference type="NCBI Taxonomy" id="44386"/>
    <lineage>
        <taxon>Eukaryota</taxon>
        <taxon>Metazoa</taxon>
        <taxon>Ecdysozoa</taxon>
        <taxon>Arthropoda</taxon>
        <taxon>Chelicerata</taxon>
        <taxon>Arachnida</taxon>
        <taxon>Acari</taxon>
        <taxon>Parasitiformes</taxon>
        <taxon>Ixodida</taxon>
        <taxon>Ixodoidea</taxon>
        <taxon>Ixodidae</taxon>
        <taxon>Haemaphysalinae</taxon>
        <taxon>Haemaphysalis</taxon>
    </lineage>
</organism>
<evidence type="ECO:0000256" key="1">
    <source>
        <dbReference type="ARBA" id="ARBA00006787"/>
    </source>
</evidence>
<dbReference type="OrthoDB" id="1069523at2759"/>
<keyword evidence="2 5" id="KW-0479">Metal-binding</keyword>
<comment type="similarity">
    <text evidence="1">Belongs to the carotenoid oxygenase family.</text>
</comment>
<feature type="binding site" evidence="5">
    <location>
        <position position="496"/>
    </location>
    <ligand>
        <name>Fe cation</name>
        <dbReference type="ChEBI" id="CHEBI:24875"/>
        <note>catalytic</note>
    </ligand>
</feature>